<evidence type="ECO:0000256" key="1">
    <source>
        <dbReference type="SAM" id="MobiDB-lite"/>
    </source>
</evidence>
<dbReference type="AlphaFoldDB" id="A0AAQ3P850"/>
<dbReference type="Proteomes" id="UP001374535">
    <property type="component" value="Chromosome 1"/>
</dbReference>
<keyword evidence="2" id="KW-1133">Transmembrane helix</keyword>
<feature type="region of interest" description="Disordered" evidence="1">
    <location>
        <begin position="109"/>
        <end position="136"/>
    </location>
</feature>
<gene>
    <name evidence="3" type="ORF">V8G54_002049</name>
</gene>
<feature type="compositionally biased region" description="Gly residues" evidence="1">
    <location>
        <begin position="110"/>
        <end position="120"/>
    </location>
</feature>
<protein>
    <submittedName>
        <fullName evidence="3">Uncharacterized protein</fullName>
    </submittedName>
</protein>
<feature type="compositionally biased region" description="Basic and acidic residues" evidence="1">
    <location>
        <begin position="159"/>
        <end position="169"/>
    </location>
</feature>
<evidence type="ECO:0000256" key="2">
    <source>
        <dbReference type="SAM" id="Phobius"/>
    </source>
</evidence>
<organism evidence="3 4">
    <name type="scientific">Vigna mungo</name>
    <name type="common">Black gram</name>
    <name type="synonym">Phaseolus mungo</name>
    <dbReference type="NCBI Taxonomy" id="3915"/>
    <lineage>
        <taxon>Eukaryota</taxon>
        <taxon>Viridiplantae</taxon>
        <taxon>Streptophyta</taxon>
        <taxon>Embryophyta</taxon>
        <taxon>Tracheophyta</taxon>
        <taxon>Spermatophyta</taxon>
        <taxon>Magnoliopsida</taxon>
        <taxon>eudicotyledons</taxon>
        <taxon>Gunneridae</taxon>
        <taxon>Pentapetalae</taxon>
        <taxon>rosids</taxon>
        <taxon>fabids</taxon>
        <taxon>Fabales</taxon>
        <taxon>Fabaceae</taxon>
        <taxon>Papilionoideae</taxon>
        <taxon>50 kb inversion clade</taxon>
        <taxon>NPAAA clade</taxon>
        <taxon>indigoferoid/millettioid clade</taxon>
        <taxon>Phaseoleae</taxon>
        <taxon>Vigna</taxon>
    </lineage>
</organism>
<sequence length="181" mass="20419">MFLPSFHLIRSVDISPNSLCPLLRRRGDNIVNSYFFYFFFGIVPGVPMLQEVSVIIEPKTFIGGDRLAEIRVGAEAPQPIKRSTRSVTIRVIVLVPRWWLRGRVGKSSTGTGGQGFGGGVSAEEAANNGEEHEHEVEKIPAVFHRTRFKDVGGERLHCRNHDEREHEREYDEEYEEGRGGA</sequence>
<evidence type="ECO:0000313" key="4">
    <source>
        <dbReference type="Proteomes" id="UP001374535"/>
    </source>
</evidence>
<evidence type="ECO:0000313" key="3">
    <source>
        <dbReference type="EMBL" id="WVZ23505.1"/>
    </source>
</evidence>
<feature type="region of interest" description="Disordered" evidence="1">
    <location>
        <begin position="159"/>
        <end position="181"/>
    </location>
</feature>
<name>A0AAQ3P850_VIGMU</name>
<keyword evidence="2" id="KW-0812">Transmembrane</keyword>
<accession>A0AAQ3P850</accession>
<keyword evidence="4" id="KW-1185">Reference proteome</keyword>
<proteinExistence type="predicted"/>
<feature type="transmembrane region" description="Helical" evidence="2">
    <location>
        <begin position="34"/>
        <end position="56"/>
    </location>
</feature>
<keyword evidence="2" id="KW-0472">Membrane</keyword>
<dbReference type="EMBL" id="CP144700">
    <property type="protein sequence ID" value="WVZ23505.1"/>
    <property type="molecule type" value="Genomic_DNA"/>
</dbReference>
<reference evidence="3 4" key="1">
    <citation type="journal article" date="2023" name="Life. Sci Alliance">
        <title>Evolutionary insights into 3D genome organization and epigenetic landscape of Vigna mungo.</title>
        <authorList>
            <person name="Junaid A."/>
            <person name="Singh B."/>
            <person name="Bhatia S."/>
        </authorList>
    </citation>
    <scope>NUCLEOTIDE SEQUENCE [LARGE SCALE GENOMIC DNA]</scope>
    <source>
        <strain evidence="3">Urdbean</strain>
    </source>
</reference>